<dbReference type="Pfam" id="PF01535">
    <property type="entry name" value="PPR"/>
    <property type="match status" value="9"/>
</dbReference>
<dbReference type="PANTHER" id="PTHR47926">
    <property type="entry name" value="PENTATRICOPEPTIDE REPEAT-CONTAINING PROTEIN"/>
    <property type="match status" value="1"/>
</dbReference>
<keyword evidence="1" id="KW-0677">Repeat</keyword>
<dbReference type="RefSeq" id="XP_012573233.1">
    <property type="nucleotide sequence ID" value="XM_012717779.2"/>
</dbReference>
<dbReference type="PaxDb" id="3827-XP_004507434.1"/>
<dbReference type="InterPro" id="IPR046960">
    <property type="entry name" value="PPR_At4g14850-like_plant"/>
</dbReference>
<dbReference type="PROSITE" id="PS51375">
    <property type="entry name" value="PPR"/>
    <property type="match status" value="4"/>
</dbReference>
<dbReference type="GO" id="GO:0009451">
    <property type="term" value="P:RNA modification"/>
    <property type="evidence" value="ECO:0007669"/>
    <property type="project" value="InterPro"/>
</dbReference>
<feature type="repeat" description="PPR" evidence="2">
    <location>
        <begin position="26"/>
        <end position="60"/>
    </location>
</feature>
<evidence type="ECO:0000313" key="3">
    <source>
        <dbReference type="Proteomes" id="UP000087171"/>
    </source>
</evidence>
<keyword evidence="3" id="KW-1185">Reference proteome</keyword>
<dbReference type="FunFam" id="1.25.40.10:FF:000442">
    <property type="entry name" value="Pentatricopeptide repeat-containing protein At3g49710"/>
    <property type="match status" value="1"/>
</dbReference>
<evidence type="ECO:0000313" key="5">
    <source>
        <dbReference type="RefSeq" id="XP_012573233.1"/>
    </source>
</evidence>
<dbReference type="GO" id="GO:0003723">
    <property type="term" value="F:RNA binding"/>
    <property type="evidence" value="ECO:0007669"/>
    <property type="project" value="InterPro"/>
</dbReference>
<proteinExistence type="predicted"/>
<evidence type="ECO:0000313" key="4">
    <source>
        <dbReference type="RefSeq" id="XP_004507434.1"/>
    </source>
</evidence>
<name>A0A1S2YND2_CICAR</name>
<dbReference type="InterPro" id="IPR046848">
    <property type="entry name" value="E_motif"/>
</dbReference>
<dbReference type="NCBIfam" id="TIGR00756">
    <property type="entry name" value="PPR"/>
    <property type="match status" value="2"/>
</dbReference>
<dbReference type="PANTHER" id="PTHR47926:SF387">
    <property type="entry name" value="PENTATRICOPEPTIDE REPEAT-CONTAINING PROTEIN"/>
    <property type="match status" value="1"/>
</dbReference>
<feature type="repeat" description="PPR" evidence="2">
    <location>
        <begin position="225"/>
        <end position="259"/>
    </location>
</feature>
<dbReference type="Pfam" id="PF20431">
    <property type="entry name" value="E_motif"/>
    <property type="match status" value="1"/>
</dbReference>
<feature type="repeat" description="PPR" evidence="2">
    <location>
        <begin position="461"/>
        <end position="495"/>
    </location>
</feature>
<dbReference type="OrthoDB" id="198885at2759"/>
<dbReference type="InterPro" id="IPR011990">
    <property type="entry name" value="TPR-like_helical_dom_sf"/>
</dbReference>
<protein>
    <submittedName>
        <fullName evidence="4 5">Pentatricopeptide repeat-containing protein At3g18840</fullName>
    </submittedName>
</protein>
<dbReference type="Proteomes" id="UP000087171">
    <property type="component" value="Chromosome Ca6"/>
</dbReference>
<reference evidence="3" key="1">
    <citation type="journal article" date="2013" name="Nat. Biotechnol.">
        <title>Draft genome sequence of chickpea (Cicer arietinum) provides a resource for trait improvement.</title>
        <authorList>
            <person name="Varshney R.K."/>
            <person name="Song C."/>
            <person name="Saxena R.K."/>
            <person name="Azam S."/>
            <person name="Yu S."/>
            <person name="Sharpe A.G."/>
            <person name="Cannon S."/>
            <person name="Baek J."/>
            <person name="Rosen B.D."/>
            <person name="Tar'an B."/>
            <person name="Millan T."/>
            <person name="Zhang X."/>
            <person name="Ramsay L.D."/>
            <person name="Iwata A."/>
            <person name="Wang Y."/>
            <person name="Nelson W."/>
            <person name="Farmer A.D."/>
            <person name="Gaur P.M."/>
            <person name="Soderlund C."/>
            <person name="Penmetsa R.V."/>
            <person name="Xu C."/>
            <person name="Bharti A.K."/>
            <person name="He W."/>
            <person name="Winter P."/>
            <person name="Zhao S."/>
            <person name="Hane J.K."/>
            <person name="Carrasquilla-Garcia N."/>
            <person name="Condie J.A."/>
            <person name="Upadhyaya H.D."/>
            <person name="Luo M.C."/>
            <person name="Thudi M."/>
            <person name="Gowda C.L."/>
            <person name="Singh N.P."/>
            <person name="Lichtenzveig J."/>
            <person name="Gali K.K."/>
            <person name="Rubio J."/>
            <person name="Nadarajan N."/>
            <person name="Dolezel J."/>
            <person name="Bansal K.C."/>
            <person name="Xu X."/>
            <person name="Edwards D."/>
            <person name="Zhang G."/>
            <person name="Kahl G."/>
            <person name="Gil J."/>
            <person name="Singh K.B."/>
            <person name="Datta S.K."/>
            <person name="Jackson S.A."/>
            <person name="Wang J."/>
            <person name="Cook D.R."/>
        </authorList>
    </citation>
    <scope>NUCLEOTIDE SEQUENCE [LARGE SCALE GENOMIC DNA]</scope>
    <source>
        <strain evidence="3">cv. CDC Frontier</strain>
    </source>
</reference>
<dbReference type="KEGG" id="cam:101501098"/>
<dbReference type="Pfam" id="PF13041">
    <property type="entry name" value="PPR_2"/>
    <property type="match status" value="2"/>
</dbReference>
<reference evidence="4 5" key="2">
    <citation type="submission" date="2025-04" db="UniProtKB">
        <authorList>
            <consortium name="RefSeq"/>
        </authorList>
    </citation>
    <scope>IDENTIFICATION</scope>
    <source>
        <tissue evidence="4 5">Etiolated seedlings</tissue>
    </source>
</reference>
<evidence type="ECO:0000256" key="1">
    <source>
        <dbReference type="ARBA" id="ARBA00022737"/>
    </source>
</evidence>
<dbReference type="InterPro" id="IPR002885">
    <property type="entry name" value="PPR_rpt"/>
</dbReference>
<evidence type="ECO:0000256" key="2">
    <source>
        <dbReference type="PROSITE-ProRule" id="PRU00708"/>
    </source>
</evidence>
<dbReference type="GeneID" id="101501098"/>
<dbReference type="AlphaFoldDB" id="A0A1S2YND2"/>
<organism evidence="3 4">
    <name type="scientific">Cicer arietinum</name>
    <name type="common">Chickpea</name>
    <name type="synonym">Garbanzo</name>
    <dbReference type="NCBI Taxonomy" id="3827"/>
    <lineage>
        <taxon>Eukaryota</taxon>
        <taxon>Viridiplantae</taxon>
        <taxon>Streptophyta</taxon>
        <taxon>Embryophyta</taxon>
        <taxon>Tracheophyta</taxon>
        <taxon>Spermatophyta</taxon>
        <taxon>Magnoliopsida</taxon>
        <taxon>eudicotyledons</taxon>
        <taxon>Gunneridae</taxon>
        <taxon>Pentapetalae</taxon>
        <taxon>rosids</taxon>
        <taxon>fabids</taxon>
        <taxon>Fabales</taxon>
        <taxon>Fabaceae</taxon>
        <taxon>Papilionoideae</taxon>
        <taxon>50 kb inversion clade</taxon>
        <taxon>NPAAA clade</taxon>
        <taxon>Hologalegina</taxon>
        <taxon>IRL clade</taxon>
        <taxon>Cicereae</taxon>
        <taxon>Cicer</taxon>
    </lineage>
</organism>
<dbReference type="eggNOG" id="KOG4197">
    <property type="taxonomic scope" value="Eukaryota"/>
</dbReference>
<gene>
    <name evidence="4 5" type="primary">LOC101501098</name>
</gene>
<feature type="repeat" description="PPR" evidence="2">
    <location>
        <begin position="88"/>
        <end position="119"/>
    </location>
</feature>
<sequence length="688" mass="76935">MRPLILRDAVVYRDHVQAIKSGFASCIFTSNKLIRLYSNHGLLQDAHKLFDEMPHPNVFSWNALIMAYIKAHNLTRARVLFDSASHIDVVSYNTMLSAYVGADGYETEALDLFARMQSARDTIGIDDFTLTTMLNLTAKLRVVCYGRQIHSYMVKTANDLSKFASSALINMYSKCGFFREACNVLSGFDGVVDLVSKNAMAAACCREGKMDMALNVFQKNHELNDTVSWNTLIAGYAQNGYMDKALALFVEMTERGVGYDEHTLASVLSACSGLKYLKLGKCVHAWALKNNRSSNQFISSGIVDLYCKCGNIRYAESVYAGIGIKSQFAVASLIVGYSSQGNMTKARMLFDSLSERNSVVWTTLCSGYAKLPQCEEVFKLFREFINAEALIPDAMIIIIVLGACATQAALCLGKQIHTYILRMGLNMDKKLLSAMVDMYSKCGNIMYAEKSFQLMVDKDRDAILYNVMIAGYAHHGFENKAFQLFQDMLKKSVKPDAVTFVALLSACRHRGLVEQGENIFISMKEDYNVLPEIYHYACMVDMYGRANQLEKAVEFMRKIPIQIDATIWGAFLNACQINNNTSLVDEAEEKLLKVESDNGSRYVQLANVYAADGKWVEMGRIRKKMRVKEAKKLAGCSWIYVKNGIHAFTSGDSSHAKADSIYSTLLCLNGTELKQLHEIRGDVLVDVF</sequence>
<dbReference type="RefSeq" id="XP_004507434.1">
    <property type="nucleotide sequence ID" value="XM_004507377.3"/>
</dbReference>
<dbReference type="Gene3D" id="1.25.40.10">
    <property type="entry name" value="Tetratricopeptide repeat domain"/>
    <property type="match status" value="5"/>
</dbReference>
<dbReference type="FunFam" id="1.25.40.10:FF:000090">
    <property type="entry name" value="Pentatricopeptide repeat-containing protein, chloroplastic"/>
    <property type="match status" value="1"/>
</dbReference>
<accession>A0A1S2YND2</accession>